<proteinExistence type="predicted"/>
<dbReference type="Proteomes" id="UP000019141">
    <property type="component" value="Unassembled WGS sequence"/>
</dbReference>
<gene>
    <name evidence="1" type="ORF">ETSY1_23515</name>
</gene>
<dbReference type="Pfam" id="PF05402">
    <property type="entry name" value="PqqD"/>
    <property type="match status" value="1"/>
</dbReference>
<reference evidence="1 2" key="1">
    <citation type="journal article" date="2014" name="Nature">
        <title>An environmental bacterial taxon with a large and distinct metabolic repertoire.</title>
        <authorList>
            <person name="Wilson M.C."/>
            <person name="Mori T."/>
            <person name="Ruckert C."/>
            <person name="Uria A.R."/>
            <person name="Helf M.J."/>
            <person name="Takada K."/>
            <person name="Gernert C."/>
            <person name="Steffens U.A."/>
            <person name="Heycke N."/>
            <person name="Schmitt S."/>
            <person name="Rinke C."/>
            <person name="Helfrich E.J."/>
            <person name="Brachmann A.O."/>
            <person name="Gurgui C."/>
            <person name="Wakimoto T."/>
            <person name="Kracht M."/>
            <person name="Crusemann M."/>
            <person name="Hentschel U."/>
            <person name="Abe I."/>
            <person name="Matsunaga S."/>
            <person name="Kalinowski J."/>
            <person name="Takeyama H."/>
            <person name="Piel J."/>
        </authorList>
    </citation>
    <scope>NUCLEOTIDE SEQUENCE [LARGE SCALE GENOMIC DNA]</scope>
    <source>
        <strain evidence="2">TSY1</strain>
    </source>
</reference>
<evidence type="ECO:0000313" key="1">
    <source>
        <dbReference type="EMBL" id="ETW97225.1"/>
    </source>
</evidence>
<name>W4LHM5_ENTF1</name>
<keyword evidence="2" id="KW-1185">Reference proteome</keyword>
<dbReference type="InterPro" id="IPR008792">
    <property type="entry name" value="PQQD"/>
</dbReference>
<comment type="caution">
    <text evidence="1">The sequence shown here is derived from an EMBL/GenBank/DDBJ whole genome shotgun (WGS) entry which is preliminary data.</text>
</comment>
<organism evidence="1 2">
    <name type="scientific">Entotheonella factor</name>
    <dbReference type="NCBI Taxonomy" id="1429438"/>
    <lineage>
        <taxon>Bacteria</taxon>
        <taxon>Pseudomonadati</taxon>
        <taxon>Nitrospinota/Tectimicrobiota group</taxon>
        <taxon>Candidatus Tectimicrobiota</taxon>
        <taxon>Candidatus Entotheonellia</taxon>
        <taxon>Candidatus Entotheonellales</taxon>
        <taxon>Candidatus Entotheonellaceae</taxon>
        <taxon>Candidatus Entotheonella</taxon>
    </lineage>
</organism>
<protein>
    <recommendedName>
        <fullName evidence="3">PqqD family protein</fullName>
    </recommendedName>
</protein>
<evidence type="ECO:0008006" key="3">
    <source>
        <dbReference type="Google" id="ProtNLM"/>
    </source>
</evidence>
<sequence length="162" mass="17427">MNPKARRDELLIYEMEDELFVYTLHDDGAHGLNPVAAAVFRACDGSRSVSEIAQVLHQTFEIPQNETLALTALTLDRLTEAGLLEPGYGHAEPTRRELLRRLGKFATVSAALMPVISSITAPTPAMAQSGCLTLGTPCNVFDDQCCPGLTCRAVAGPNTCQP</sequence>
<dbReference type="HOGENOM" id="CLU_1756251_0_0_7"/>
<dbReference type="InterPro" id="IPR041881">
    <property type="entry name" value="PqqD_sf"/>
</dbReference>
<evidence type="ECO:0000313" key="2">
    <source>
        <dbReference type="Proteomes" id="UP000019141"/>
    </source>
</evidence>
<accession>W4LHM5</accession>
<dbReference type="EMBL" id="AZHW01000690">
    <property type="protein sequence ID" value="ETW97225.1"/>
    <property type="molecule type" value="Genomic_DNA"/>
</dbReference>
<dbReference type="Gene3D" id="1.10.10.1150">
    <property type="entry name" value="Coenzyme PQQ synthesis protein D (PqqD)"/>
    <property type="match status" value="1"/>
</dbReference>
<dbReference type="AlphaFoldDB" id="W4LHM5"/>